<keyword evidence="4" id="KW-0040">ANK repeat</keyword>
<name>A0A9W9AXB7_9AGAR</name>
<feature type="region of interest" description="Disordered" evidence="6">
    <location>
        <begin position="1"/>
        <end position="101"/>
    </location>
</feature>
<evidence type="ECO:0000256" key="4">
    <source>
        <dbReference type="ARBA" id="ARBA00023043"/>
    </source>
</evidence>
<keyword evidence="3" id="KW-0677">Repeat</keyword>
<dbReference type="GO" id="GO:0043124">
    <property type="term" value="P:negative regulation of canonical NF-kappaB signal transduction"/>
    <property type="evidence" value="ECO:0007669"/>
    <property type="project" value="InterPro"/>
</dbReference>
<evidence type="ECO:0000256" key="2">
    <source>
        <dbReference type="ARBA" id="ARBA00022553"/>
    </source>
</evidence>
<dbReference type="GO" id="GO:0005634">
    <property type="term" value="C:nucleus"/>
    <property type="evidence" value="ECO:0007669"/>
    <property type="project" value="UniProtKB-SubCell"/>
</dbReference>
<keyword evidence="5" id="KW-0539">Nucleus</keyword>
<dbReference type="PANTHER" id="PTHR15263:SF1">
    <property type="entry name" value="NF-KAPPA-B INHIBITOR-LIKE PROTEIN 1"/>
    <property type="match status" value="1"/>
</dbReference>
<reference evidence="7" key="1">
    <citation type="submission" date="2022-08" db="EMBL/GenBank/DDBJ databases">
        <authorList>
            <consortium name="DOE Joint Genome Institute"/>
            <person name="Min B."/>
            <person name="Riley R."/>
            <person name="Sierra-Patev S."/>
            <person name="Naranjo-Ortiz M."/>
            <person name="Looney B."/>
            <person name="Konkel Z."/>
            <person name="Slot J.C."/>
            <person name="Sakamoto Y."/>
            <person name="Steenwyk J.L."/>
            <person name="Rokas A."/>
            <person name="Carro J."/>
            <person name="Camarero S."/>
            <person name="Ferreira P."/>
            <person name="Molpeceres G."/>
            <person name="Ruiz-Duenas F.J."/>
            <person name="Serrano A."/>
            <person name="Henrissat B."/>
            <person name="Drula E."/>
            <person name="Hughes K.W."/>
            <person name="Mata J.L."/>
            <person name="Ishikawa N.K."/>
            <person name="Vargas-Isla R."/>
            <person name="Ushijima S."/>
            <person name="Smith C.A."/>
            <person name="Ahrendt S."/>
            <person name="Andreopoulos W."/>
            <person name="He G."/>
            <person name="Labutti K."/>
            <person name="Lipzen A."/>
            <person name="Ng V."/>
            <person name="Sandor L."/>
            <person name="Barry K."/>
            <person name="Martinez A.T."/>
            <person name="Xiao Y."/>
            <person name="Gibbons J.G."/>
            <person name="Terashima K."/>
            <person name="Hibbett D.S."/>
            <person name="Grigoriev I.V."/>
        </authorList>
    </citation>
    <scope>NUCLEOTIDE SEQUENCE</scope>
    <source>
        <strain evidence="7">Sp2 HRB7682 ss15</strain>
    </source>
</reference>
<evidence type="ECO:0000256" key="6">
    <source>
        <dbReference type="SAM" id="MobiDB-lite"/>
    </source>
</evidence>
<feature type="compositionally biased region" description="Low complexity" evidence="6">
    <location>
        <begin position="126"/>
        <end position="140"/>
    </location>
</feature>
<feature type="compositionally biased region" description="Polar residues" evidence="6">
    <location>
        <begin position="35"/>
        <end position="69"/>
    </location>
</feature>
<feature type="compositionally biased region" description="Low complexity" evidence="6">
    <location>
        <begin position="13"/>
        <end position="22"/>
    </location>
</feature>
<sequence>MTGVLFANYDFNSSSSLSSPSRSRPHQEKRPLNSPGPSTNDTPSKGTSTLKSIFGSPSTNEFNSPSPSRSEPIFATPSKAWVPPFPGSPSFSRPQRPLDKSNLGYLAFPTAVSPLAATSNLTSEASDNSHILQSSHSSPSAEETNAPPPPPVDPLEEKHRARLEREEVERVRGEEDWVRSGGILRDSEGKRDFARTEKVREEIRLREWEKEVQERWDGYEKRWAELQAKERKGDSKYSFQDIPWPVHVGGRDAKTKSRISGTWGTVTLTAKVELPDLNRENVEKFLTDGLKVRGRKVTRKERVRTSLLRWHPDKITALVSKVIDDDRKDVESGISAVVRCLQDMNSKP</sequence>
<evidence type="ECO:0000313" key="7">
    <source>
        <dbReference type="EMBL" id="KAJ4491151.1"/>
    </source>
</evidence>
<comment type="caution">
    <text evidence="7">The sequence shown here is derived from an EMBL/GenBank/DDBJ whole genome shotgun (WGS) entry which is preliminary data.</text>
</comment>
<organism evidence="7 8">
    <name type="scientific">Lentinula lateritia</name>
    <dbReference type="NCBI Taxonomy" id="40482"/>
    <lineage>
        <taxon>Eukaryota</taxon>
        <taxon>Fungi</taxon>
        <taxon>Dikarya</taxon>
        <taxon>Basidiomycota</taxon>
        <taxon>Agaricomycotina</taxon>
        <taxon>Agaricomycetes</taxon>
        <taxon>Agaricomycetidae</taxon>
        <taxon>Agaricales</taxon>
        <taxon>Marasmiineae</taxon>
        <taxon>Omphalotaceae</taxon>
        <taxon>Lentinula</taxon>
    </lineage>
</organism>
<evidence type="ECO:0000256" key="5">
    <source>
        <dbReference type="ARBA" id="ARBA00023242"/>
    </source>
</evidence>
<gene>
    <name evidence="7" type="ORF">C8J55DRAFT_272926</name>
</gene>
<dbReference type="Proteomes" id="UP001150238">
    <property type="component" value="Unassembled WGS sequence"/>
</dbReference>
<dbReference type="EMBL" id="JANVFS010000006">
    <property type="protein sequence ID" value="KAJ4491151.1"/>
    <property type="molecule type" value="Genomic_DNA"/>
</dbReference>
<evidence type="ECO:0000313" key="8">
    <source>
        <dbReference type="Proteomes" id="UP001150238"/>
    </source>
</evidence>
<protein>
    <submittedName>
        <fullName evidence="7">Uncharacterized protein</fullName>
    </submittedName>
</protein>
<keyword evidence="2" id="KW-0597">Phosphoprotein</keyword>
<accession>A0A9W9AXB7</accession>
<evidence type="ECO:0000256" key="1">
    <source>
        <dbReference type="ARBA" id="ARBA00004123"/>
    </source>
</evidence>
<feature type="region of interest" description="Disordered" evidence="6">
    <location>
        <begin position="119"/>
        <end position="183"/>
    </location>
</feature>
<evidence type="ECO:0000256" key="3">
    <source>
        <dbReference type="ARBA" id="ARBA00022737"/>
    </source>
</evidence>
<proteinExistence type="predicted"/>
<comment type="subcellular location">
    <subcellularLocation>
        <location evidence="1">Nucleus</location>
    </subcellularLocation>
</comment>
<reference evidence="7" key="2">
    <citation type="journal article" date="2023" name="Proc. Natl. Acad. Sci. U.S.A.">
        <title>A global phylogenomic analysis of the shiitake genus Lentinula.</title>
        <authorList>
            <person name="Sierra-Patev S."/>
            <person name="Min B."/>
            <person name="Naranjo-Ortiz M."/>
            <person name="Looney B."/>
            <person name="Konkel Z."/>
            <person name="Slot J.C."/>
            <person name="Sakamoto Y."/>
            <person name="Steenwyk J.L."/>
            <person name="Rokas A."/>
            <person name="Carro J."/>
            <person name="Camarero S."/>
            <person name="Ferreira P."/>
            <person name="Molpeceres G."/>
            <person name="Ruiz-Duenas F.J."/>
            <person name="Serrano A."/>
            <person name="Henrissat B."/>
            <person name="Drula E."/>
            <person name="Hughes K.W."/>
            <person name="Mata J.L."/>
            <person name="Ishikawa N.K."/>
            <person name="Vargas-Isla R."/>
            <person name="Ushijima S."/>
            <person name="Smith C.A."/>
            <person name="Donoghue J."/>
            <person name="Ahrendt S."/>
            <person name="Andreopoulos W."/>
            <person name="He G."/>
            <person name="LaButti K."/>
            <person name="Lipzen A."/>
            <person name="Ng V."/>
            <person name="Riley R."/>
            <person name="Sandor L."/>
            <person name="Barry K."/>
            <person name="Martinez A.T."/>
            <person name="Xiao Y."/>
            <person name="Gibbons J.G."/>
            <person name="Terashima K."/>
            <person name="Grigoriev I.V."/>
            <person name="Hibbett D."/>
        </authorList>
    </citation>
    <scope>NUCLEOTIDE SEQUENCE</scope>
    <source>
        <strain evidence="7">Sp2 HRB7682 ss15</strain>
    </source>
</reference>
<feature type="compositionally biased region" description="Basic and acidic residues" evidence="6">
    <location>
        <begin position="155"/>
        <end position="178"/>
    </location>
</feature>
<dbReference type="PANTHER" id="PTHR15263">
    <property type="entry name" value="I-KAPPA-B-LIKE PROTEIN IKBL"/>
    <property type="match status" value="1"/>
</dbReference>
<dbReference type="InterPro" id="IPR038753">
    <property type="entry name" value="NFKBIL1"/>
</dbReference>
<dbReference type="AlphaFoldDB" id="A0A9W9AXB7"/>